<gene>
    <name evidence="5" type="ORF">IAB26_03775</name>
</gene>
<evidence type="ECO:0000259" key="4">
    <source>
        <dbReference type="PROSITE" id="PS50932"/>
    </source>
</evidence>
<dbReference type="CDD" id="cd06267">
    <property type="entry name" value="PBP1_LacI_sugar_binding-like"/>
    <property type="match status" value="1"/>
</dbReference>
<dbReference type="Gene3D" id="3.40.190.10">
    <property type="entry name" value="Periplasmic binding protein-like II"/>
    <property type="match status" value="2"/>
</dbReference>
<dbReference type="CDD" id="cd01392">
    <property type="entry name" value="HTH_LacI"/>
    <property type="match status" value="1"/>
</dbReference>
<feature type="domain" description="HTH lacI-type" evidence="4">
    <location>
        <begin position="2"/>
        <end position="56"/>
    </location>
</feature>
<keyword evidence="1" id="KW-0805">Transcription regulation</keyword>
<dbReference type="SMART" id="SM00354">
    <property type="entry name" value="HTH_LACI"/>
    <property type="match status" value="1"/>
</dbReference>
<dbReference type="PROSITE" id="PS50932">
    <property type="entry name" value="HTH_LACI_2"/>
    <property type="match status" value="1"/>
</dbReference>
<dbReference type="SUPFAM" id="SSF47413">
    <property type="entry name" value="lambda repressor-like DNA-binding domains"/>
    <property type="match status" value="1"/>
</dbReference>
<dbReference type="InterPro" id="IPR000843">
    <property type="entry name" value="HTH_LacI"/>
</dbReference>
<evidence type="ECO:0000313" key="5">
    <source>
        <dbReference type="EMBL" id="HIQ95662.1"/>
    </source>
</evidence>
<dbReference type="PANTHER" id="PTHR30146">
    <property type="entry name" value="LACI-RELATED TRANSCRIPTIONAL REPRESSOR"/>
    <property type="match status" value="1"/>
</dbReference>
<sequence>MATLKDVAKDAGVSIATVSYCLTGSRQVKPETKARIMDSIEKLKYIPNASARSLKASSSNLIGVVLTDIDNQFHSEIFKGVSDYLQRHNYAISVAFSNRSPVIEQEKIHEFIGQNASGLFIITSQPQNTDFFAARIKNYQIPTVFVERRPSNMDVSFAGFDNYRTLYYLTEQLLMKHYRRIALITGPDHYSSESDCIQGYQTAFQTYNIPLDPCLIRNTDMSKEDAFKTVFGNLDLDTIEAVIATSENIADGILEALHILGYRTPEDIQVITLGEECWNQSAQRPGIIHTSRNAFTLGSAAAKLLVENIASPSLFEEKSISFTDKVVHTPLPLMPPARKTPFPLPRDAKAAPLRILMADLTTSHSAKLLSRTFTHQTGIPVEIQFAPQTSLLRLIMEDMEKASHDYDIYMYDVPWLQYMVQNGLVSDISDFIRQNQELKDSVFPENMDNCRHEGRYYGIPIVGGSQILFYRKDLFENPTIRQEFRKEYQISLRPPRTWTEFNGIARFFTREYNPNSPTPYGTSLAGIIDEELAPEILIRLWANGGTIWDKYNRVSLNTPENAKAFHSILNTVQYTEGDPFSTSISQTVQDFSAGKTAMLVTYSEYASQISTSFLGNLIGQVGYEALPGRTPCSVGWNLGLNPYTNQTEAAYAYFKWLCRNDISFYMTIVDGQSPVMAPYHSHELLKLYPWMELTEKSFATCRRRIGPYRPNSLIIPQNKMESILCSVLKNIMQEGMSVQEALDAGQEEMELLFKSYGYPKPLHFI</sequence>
<dbReference type="GO" id="GO:0003700">
    <property type="term" value="F:DNA-binding transcription factor activity"/>
    <property type="evidence" value="ECO:0007669"/>
    <property type="project" value="TreeGrafter"/>
</dbReference>
<keyword evidence="2" id="KW-0238">DNA-binding</keyword>
<evidence type="ECO:0000256" key="2">
    <source>
        <dbReference type="ARBA" id="ARBA00023125"/>
    </source>
</evidence>
<keyword evidence="3" id="KW-0804">Transcription</keyword>
<evidence type="ECO:0000256" key="3">
    <source>
        <dbReference type="ARBA" id="ARBA00023163"/>
    </source>
</evidence>
<reference evidence="5" key="1">
    <citation type="submission" date="2020-10" db="EMBL/GenBank/DDBJ databases">
        <authorList>
            <person name="Gilroy R."/>
        </authorList>
    </citation>
    <scope>NUCLEOTIDE SEQUENCE</scope>
    <source>
        <strain evidence="5">ChiSjej3B21-11622</strain>
    </source>
</reference>
<dbReference type="Pfam" id="PF00356">
    <property type="entry name" value="LacI"/>
    <property type="match status" value="1"/>
</dbReference>
<dbReference type="AlphaFoldDB" id="A0A9D1D053"/>
<dbReference type="SUPFAM" id="SSF53822">
    <property type="entry name" value="Periplasmic binding protein-like I"/>
    <property type="match status" value="1"/>
</dbReference>
<evidence type="ECO:0000313" key="6">
    <source>
        <dbReference type="Proteomes" id="UP000886886"/>
    </source>
</evidence>
<comment type="caution">
    <text evidence="5">The sequence shown here is derived from an EMBL/GenBank/DDBJ whole genome shotgun (WGS) entry which is preliminary data.</text>
</comment>
<dbReference type="InterPro" id="IPR006059">
    <property type="entry name" value="SBP"/>
</dbReference>
<dbReference type="Proteomes" id="UP000886886">
    <property type="component" value="Unassembled WGS sequence"/>
</dbReference>
<dbReference type="Gene3D" id="3.40.50.2300">
    <property type="match status" value="2"/>
</dbReference>
<dbReference type="InterPro" id="IPR010982">
    <property type="entry name" value="Lambda_DNA-bd_dom_sf"/>
</dbReference>
<dbReference type="GO" id="GO:0000976">
    <property type="term" value="F:transcription cis-regulatory region binding"/>
    <property type="evidence" value="ECO:0007669"/>
    <property type="project" value="TreeGrafter"/>
</dbReference>
<dbReference type="Pfam" id="PF01547">
    <property type="entry name" value="SBP_bac_1"/>
    <property type="match status" value="1"/>
</dbReference>
<evidence type="ECO:0000256" key="1">
    <source>
        <dbReference type="ARBA" id="ARBA00023015"/>
    </source>
</evidence>
<dbReference type="EMBL" id="DVFT01000052">
    <property type="protein sequence ID" value="HIQ95662.1"/>
    <property type="molecule type" value="Genomic_DNA"/>
</dbReference>
<reference evidence="5" key="2">
    <citation type="journal article" date="2021" name="PeerJ">
        <title>Extensive microbial diversity within the chicken gut microbiome revealed by metagenomics and culture.</title>
        <authorList>
            <person name="Gilroy R."/>
            <person name="Ravi A."/>
            <person name="Getino M."/>
            <person name="Pursley I."/>
            <person name="Horton D.L."/>
            <person name="Alikhan N.F."/>
            <person name="Baker D."/>
            <person name="Gharbi K."/>
            <person name="Hall N."/>
            <person name="Watson M."/>
            <person name="Adriaenssens E.M."/>
            <person name="Foster-Nyarko E."/>
            <person name="Jarju S."/>
            <person name="Secka A."/>
            <person name="Antonio M."/>
            <person name="Oren A."/>
            <person name="Chaudhuri R.R."/>
            <person name="La Ragione R."/>
            <person name="Hildebrand F."/>
            <person name="Pallen M.J."/>
        </authorList>
    </citation>
    <scope>NUCLEOTIDE SEQUENCE</scope>
    <source>
        <strain evidence="5">ChiSjej3B21-11622</strain>
    </source>
</reference>
<dbReference type="Pfam" id="PF00532">
    <property type="entry name" value="Peripla_BP_1"/>
    <property type="match status" value="1"/>
</dbReference>
<organism evidence="5 6">
    <name type="scientific">Candidatus Limivivens merdigallinarum</name>
    <dbReference type="NCBI Taxonomy" id="2840859"/>
    <lineage>
        <taxon>Bacteria</taxon>
        <taxon>Bacillati</taxon>
        <taxon>Bacillota</taxon>
        <taxon>Clostridia</taxon>
        <taxon>Lachnospirales</taxon>
        <taxon>Lachnospiraceae</taxon>
        <taxon>Lachnospiraceae incertae sedis</taxon>
        <taxon>Candidatus Limivivens</taxon>
    </lineage>
</organism>
<dbReference type="InterPro" id="IPR028082">
    <property type="entry name" value="Peripla_BP_I"/>
</dbReference>
<proteinExistence type="predicted"/>
<dbReference type="Gene3D" id="1.10.260.40">
    <property type="entry name" value="lambda repressor-like DNA-binding domains"/>
    <property type="match status" value="1"/>
</dbReference>
<dbReference type="InterPro" id="IPR001761">
    <property type="entry name" value="Peripla_BP/Lac1_sug-bd_dom"/>
</dbReference>
<protein>
    <submittedName>
        <fullName evidence="5">Extracellular solute-binding protein</fullName>
    </submittedName>
</protein>
<dbReference type="SUPFAM" id="SSF53850">
    <property type="entry name" value="Periplasmic binding protein-like II"/>
    <property type="match status" value="1"/>
</dbReference>
<accession>A0A9D1D053</accession>
<dbReference type="PANTHER" id="PTHR30146:SF154">
    <property type="entry name" value="TRANSCRIPTION REGULATOR, MEMBER OF GALR FAMILY"/>
    <property type="match status" value="1"/>
</dbReference>
<name>A0A9D1D053_9FIRM</name>